<dbReference type="Gene3D" id="2.70.98.10">
    <property type="match status" value="1"/>
</dbReference>
<sequence length="310" mass="33363">MGNEIERVLLKTDTLAAVILPAMGGKIASLQKNGIELFQQPLRPYALRTLTIGFEESDASGFDECLPSVAACRIETASGAAEIPDHGEFWRLIHTAESLSPATVRLTAIGSALPIRFERNIHLDGDTVRIDYSVTNTGEHAIPYVWSAHPLFAVDPGDVLTLPPSVKQVTVEGSARNRLGTNGTVHPWPSTTLTDGAAAALNIAKDASEEIGDKLFAEAPVEGWCLLERKTANLRIRIDFDPAKLPFLGLWLCYGGWPDGQAEKQNCIAIEPCTALGDSLELAIKNGHSRTLIPGQVDSWGMTITTSVVS</sequence>
<dbReference type="GO" id="GO:0005975">
    <property type="term" value="P:carbohydrate metabolic process"/>
    <property type="evidence" value="ECO:0007669"/>
    <property type="project" value="InterPro"/>
</dbReference>
<dbReference type="EMBL" id="JACHEK010000011">
    <property type="protein sequence ID" value="MBB6146872.1"/>
    <property type="molecule type" value="Genomic_DNA"/>
</dbReference>
<protein>
    <submittedName>
        <fullName evidence="1">Galactose mutarotase-like enzyme</fullName>
    </submittedName>
</protein>
<gene>
    <name evidence="1" type="ORF">HNQ77_004853</name>
</gene>
<dbReference type="GO" id="GO:0003824">
    <property type="term" value="F:catalytic activity"/>
    <property type="evidence" value="ECO:0007669"/>
    <property type="project" value="InterPro"/>
</dbReference>
<evidence type="ECO:0000313" key="2">
    <source>
        <dbReference type="Proteomes" id="UP000538666"/>
    </source>
</evidence>
<dbReference type="GO" id="GO:0030246">
    <property type="term" value="F:carbohydrate binding"/>
    <property type="evidence" value="ECO:0007669"/>
    <property type="project" value="InterPro"/>
</dbReference>
<dbReference type="OrthoDB" id="113447at2"/>
<dbReference type="SUPFAM" id="SSF74650">
    <property type="entry name" value="Galactose mutarotase-like"/>
    <property type="match status" value="1"/>
</dbReference>
<comment type="caution">
    <text evidence="1">The sequence shown here is derived from an EMBL/GenBank/DDBJ whole genome shotgun (WGS) entry which is preliminary data.</text>
</comment>
<name>A0A841JZT5_9BACT</name>
<dbReference type="InterPro" id="IPR014718">
    <property type="entry name" value="GH-type_carb-bd"/>
</dbReference>
<accession>A0A841JZT5</accession>
<reference evidence="1 2" key="1">
    <citation type="submission" date="2020-08" db="EMBL/GenBank/DDBJ databases">
        <title>Genomic Encyclopedia of Type Strains, Phase IV (KMG-IV): sequencing the most valuable type-strain genomes for metagenomic binning, comparative biology and taxonomic classification.</title>
        <authorList>
            <person name="Goeker M."/>
        </authorList>
    </citation>
    <scope>NUCLEOTIDE SEQUENCE [LARGE SCALE GENOMIC DNA]</scope>
    <source>
        <strain evidence="1 2">DSM 103733</strain>
    </source>
</reference>
<dbReference type="RefSeq" id="WP_050061266.1">
    <property type="nucleotide sequence ID" value="NZ_JACHEK010000011.1"/>
</dbReference>
<keyword evidence="2" id="KW-1185">Reference proteome</keyword>
<dbReference type="Proteomes" id="UP000538666">
    <property type="component" value="Unassembled WGS sequence"/>
</dbReference>
<dbReference type="InterPro" id="IPR011013">
    <property type="entry name" value="Gal_mutarotase_sf_dom"/>
</dbReference>
<proteinExistence type="predicted"/>
<organism evidence="1 2">
    <name type="scientific">Silvibacterium bohemicum</name>
    <dbReference type="NCBI Taxonomy" id="1577686"/>
    <lineage>
        <taxon>Bacteria</taxon>
        <taxon>Pseudomonadati</taxon>
        <taxon>Acidobacteriota</taxon>
        <taxon>Terriglobia</taxon>
        <taxon>Terriglobales</taxon>
        <taxon>Acidobacteriaceae</taxon>
        <taxon>Silvibacterium</taxon>
    </lineage>
</organism>
<dbReference type="AlphaFoldDB" id="A0A841JZT5"/>
<evidence type="ECO:0000313" key="1">
    <source>
        <dbReference type="EMBL" id="MBB6146872.1"/>
    </source>
</evidence>